<name>A0A7H8MNE1_STRMI</name>
<evidence type="ECO:0000313" key="2">
    <source>
        <dbReference type="EMBL" id="QKW43215.1"/>
    </source>
</evidence>
<dbReference type="EMBL" id="CP054926">
    <property type="protein sequence ID" value="QKW43215.1"/>
    <property type="molecule type" value="Genomic_DNA"/>
</dbReference>
<dbReference type="InterPro" id="IPR024975">
    <property type="entry name" value="NOV_C"/>
</dbReference>
<protein>
    <submittedName>
        <fullName evidence="2">DUF3883 domain-containing protein</fullName>
    </submittedName>
</protein>
<proteinExistence type="predicted"/>
<gene>
    <name evidence="2" type="ORF">HUT09_11965</name>
</gene>
<feature type="domain" description="Protein NO VEIN C-terminal" evidence="1">
    <location>
        <begin position="62"/>
        <end position="126"/>
    </location>
</feature>
<dbReference type="RefSeq" id="WP_176143726.1">
    <property type="nucleotide sequence ID" value="NZ_CP054926.1"/>
</dbReference>
<dbReference type="AlphaFoldDB" id="A0A7H8MNE1"/>
<sequence length="199" mass="21049">MVTAAGRPVVVIGDGGLGSPVVASATGLVTWSQAAEEARRAVGAAGERALLRLLERGGLPHVRHVAAESDAYGYDIEAAWSEVEQAHLEVKSTTDPTRLVVHLTRHECDVMTTDRDWCLTAVLVGADGEAASVATVDREWLQSAVPVDTVKEGRWESARLQVPGHALSSGIAMNGRALLEEGKLPSRPVWGVADLAMQA</sequence>
<accession>A0A7H8MNE1</accession>
<reference evidence="2 3" key="1">
    <citation type="submission" date="2020-06" db="EMBL/GenBank/DDBJ databases">
        <title>Genome mining for natural products.</title>
        <authorList>
            <person name="Zhang B."/>
            <person name="Shi J."/>
            <person name="Ge H."/>
        </authorList>
    </citation>
    <scope>NUCLEOTIDE SEQUENCE [LARGE SCALE GENOMIC DNA]</scope>
    <source>
        <strain evidence="2 3">NA06532</strain>
    </source>
</reference>
<dbReference type="GeneID" id="87631935"/>
<dbReference type="Pfam" id="PF13020">
    <property type="entry name" value="NOV_C"/>
    <property type="match status" value="1"/>
</dbReference>
<organism evidence="2 3">
    <name type="scientific">Streptomyces microflavus</name>
    <name type="common">Streptomyces lipmanii</name>
    <dbReference type="NCBI Taxonomy" id="1919"/>
    <lineage>
        <taxon>Bacteria</taxon>
        <taxon>Bacillati</taxon>
        <taxon>Actinomycetota</taxon>
        <taxon>Actinomycetes</taxon>
        <taxon>Kitasatosporales</taxon>
        <taxon>Streptomycetaceae</taxon>
        <taxon>Streptomyces</taxon>
    </lineage>
</organism>
<evidence type="ECO:0000259" key="1">
    <source>
        <dbReference type="Pfam" id="PF13020"/>
    </source>
</evidence>
<dbReference type="Proteomes" id="UP000509345">
    <property type="component" value="Chromosome"/>
</dbReference>
<evidence type="ECO:0000313" key="3">
    <source>
        <dbReference type="Proteomes" id="UP000509345"/>
    </source>
</evidence>